<name>A0A0D8LBR4_MORMO</name>
<accession>A0A0D8LBR4</accession>
<dbReference type="AlphaFoldDB" id="A0A0D8LBR4"/>
<sequence>MLNTTEKITYRNGFMHNGDPTDIETIRPIFEGRRAAALSVWEQYEQMKAKLLQCNLTPEQYQHACRDIARALGV</sequence>
<evidence type="ECO:0000313" key="1">
    <source>
        <dbReference type="EMBL" id="KJF79297.1"/>
    </source>
</evidence>
<proteinExistence type="predicted"/>
<organism evidence="1 2">
    <name type="scientific">Morganella morganii</name>
    <name type="common">Proteus morganii</name>
    <dbReference type="NCBI Taxonomy" id="582"/>
    <lineage>
        <taxon>Bacteria</taxon>
        <taxon>Pseudomonadati</taxon>
        <taxon>Pseudomonadota</taxon>
        <taxon>Gammaproteobacteria</taxon>
        <taxon>Enterobacterales</taxon>
        <taxon>Morganellaceae</taxon>
        <taxon>Morganella</taxon>
    </lineage>
</organism>
<gene>
    <name evidence="1" type="ORF">UA45_00290</name>
</gene>
<dbReference type="PATRIC" id="fig|582.24.peg.85"/>
<protein>
    <submittedName>
        <fullName evidence="1">Adenylate cyclase</fullName>
    </submittedName>
</protein>
<evidence type="ECO:0000313" key="2">
    <source>
        <dbReference type="Proteomes" id="UP000032582"/>
    </source>
</evidence>
<dbReference type="EMBL" id="JZSH01000001">
    <property type="protein sequence ID" value="KJF79297.1"/>
    <property type="molecule type" value="Genomic_DNA"/>
</dbReference>
<dbReference type="Proteomes" id="UP000032582">
    <property type="component" value="Unassembled WGS sequence"/>
</dbReference>
<comment type="caution">
    <text evidence="1">The sequence shown here is derived from an EMBL/GenBank/DDBJ whole genome shotgun (WGS) entry which is preliminary data.</text>
</comment>
<reference evidence="1 2" key="1">
    <citation type="submission" date="2015-02" db="EMBL/GenBank/DDBJ databases">
        <title>Whole genome shotgun sequencing of cultured foodborne pathogen.</title>
        <authorList>
            <person name="Timme R."/>
            <person name="Allard M.W."/>
            <person name="Strain E."/>
            <person name="Evans P.S."/>
            <person name="Brown E."/>
        </authorList>
    </citation>
    <scope>NUCLEOTIDE SEQUENCE [LARGE SCALE GENOMIC DNA]</scope>
    <source>
        <strain evidence="1 2">GCSL-TSO-24</strain>
    </source>
</reference>